<evidence type="ECO:0000313" key="2">
    <source>
        <dbReference type="EMBL" id="KAK9020210.1"/>
    </source>
</evidence>
<dbReference type="InterPro" id="IPR002156">
    <property type="entry name" value="RNaseH_domain"/>
</dbReference>
<feature type="domain" description="RNase H type-1" evidence="1">
    <location>
        <begin position="83"/>
        <end position="205"/>
    </location>
</feature>
<evidence type="ECO:0000313" key="3">
    <source>
        <dbReference type="Proteomes" id="UP001396334"/>
    </source>
</evidence>
<proteinExistence type="predicted"/>
<dbReference type="CDD" id="cd06222">
    <property type="entry name" value="RNase_H_like"/>
    <property type="match status" value="1"/>
</dbReference>
<dbReference type="PANTHER" id="PTHR47723:SF19">
    <property type="entry name" value="POLYNUCLEOTIDYL TRANSFERASE, RIBONUCLEASE H-LIKE SUPERFAMILY PROTEIN"/>
    <property type="match status" value="1"/>
</dbReference>
<comment type="caution">
    <text evidence="2">The sequence shown here is derived from an EMBL/GenBank/DDBJ whole genome shotgun (WGS) entry which is preliminary data.</text>
</comment>
<accession>A0ABR2S548</accession>
<dbReference type="InterPro" id="IPR012337">
    <property type="entry name" value="RNaseH-like_sf"/>
</dbReference>
<dbReference type="EMBL" id="JBBPBN010000017">
    <property type="protein sequence ID" value="KAK9020210.1"/>
    <property type="molecule type" value="Genomic_DNA"/>
</dbReference>
<keyword evidence="3" id="KW-1185">Reference proteome</keyword>
<dbReference type="InterPro" id="IPR044730">
    <property type="entry name" value="RNase_H-like_dom_plant"/>
</dbReference>
<evidence type="ECO:0000259" key="1">
    <source>
        <dbReference type="Pfam" id="PF13456"/>
    </source>
</evidence>
<dbReference type="Gene3D" id="3.30.420.10">
    <property type="entry name" value="Ribonuclease H-like superfamily/Ribonuclease H"/>
    <property type="match status" value="1"/>
</dbReference>
<dbReference type="PANTHER" id="PTHR47723">
    <property type="entry name" value="OS05G0353850 PROTEIN"/>
    <property type="match status" value="1"/>
</dbReference>
<name>A0ABR2S548_9ROSI</name>
<dbReference type="InterPro" id="IPR036397">
    <property type="entry name" value="RNaseH_sf"/>
</dbReference>
<organism evidence="2 3">
    <name type="scientific">Hibiscus sabdariffa</name>
    <name type="common">roselle</name>
    <dbReference type="NCBI Taxonomy" id="183260"/>
    <lineage>
        <taxon>Eukaryota</taxon>
        <taxon>Viridiplantae</taxon>
        <taxon>Streptophyta</taxon>
        <taxon>Embryophyta</taxon>
        <taxon>Tracheophyta</taxon>
        <taxon>Spermatophyta</taxon>
        <taxon>Magnoliopsida</taxon>
        <taxon>eudicotyledons</taxon>
        <taxon>Gunneridae</taxon>
        <taxon>Pentapetalae</taxon>
        <taxon>rosids</taxon>
        <taxon>malvids</taxon>
        <taxon>Malvales</taxon>
        <taxon>Malvaceae</taxon>
        <taxon>Malvoideae</taxon>
        <taxon>Hibiscus</taxon>
    </lineage>
</organism>
<dbReference type="InterPro" id="IPR053151">
    <property type="entry name" value="RNase_H-like"/>
</dbReference>
<dbReference type="Pfam" id="PF13456">
    <property type="entry name" value="RVT_3"/>
    <property type="match status" value="1"/>
</dbReference>
<dbReference type="Proteomes" id="UP001396334">
    <property type="component" value="Unassembled WGS sequence"/>
</dbReference>
<gene>
    <name evidence="2" type="ORF">V6N11_054700</name>
</gene>
<dbReference type="SUPFAM" id="SSF53098">
    <property type="entry name" value="Ribonuclease H-like"/>
    <property type="match status" value="1"/>
</dbReference>
<protein>
    <recommendedName>
        <fullName evidence="1">RNase H type-1 domain-containing protein</fullName>
    </recommendedName>
</protein>
<sequence length="212" mass="23892">MWTIWLFRNDIAFANGRLDPPQLFFLVRSRVAFWFKARRVDSILSMDSIIADPSIVDTSGFLSVCPLVTSSWQTPPIEFLKLNVDGVMMRNGLKGGIGGIIRDNCGVWLDRFSLPSGLGPPILAELLAIEHGLVFFFANYKFVKYKLILERDCAMSIKWVSNPSLCPSVFEPLVKRCKDLIVAKSVILRLIPRNINVKVDCLAKEGIGRWGF</sequence>
<reference evidence="2 3" key="1">
    <citation type="journal article" date="2024" name="G3 (Bethesda)">
        <title>Genome assembly of Hibiscus sabdariffa L. provides insights into metabolisms of medicinal natural products.</title>
        <authorList>
            <person name="Kim T."/>
        </authorList>
    </citation>
    <scope>NUCLEOTIDE SEQUENCE [LARGE SCALE GENOMIC DNA]</scope>
    <source>
        <strain evidence="2">TK-2024</strain>
        <tissue evidence="2">Old leaves</tissue>
    </source>
</reference>